<dbReference type="PANTHER" id="PTHR12904:SF22">
    <property type="entry name" value="ZYG-11 FAMILY MEMBER B, CELL CYCLE REGULATOR"/>
    <property type="match status" value="1"/>
</dbReference>
<protein>
    <recommendedName>
        <fullName evidence="2">Protein zer-1 homolog-like C-terminal domain-containing protein</fullName>
    </recommendedName>
</protein>
<accession>A0A8S2FJA5</accession>
<dbReference type="PANTHER" id="PTHR12904">
    <property type="match status" value="1"/>
</dbReference>
<reference evidence="3" key="1">
    <citation type="submission" date="2021-02" db="EMBL/GenBank/DDBJ databases">
        <authorList>
            <person name="Nowell W R."/>
        </authorList>
    </citation>
    <scope>NUCLEOTIDE SEQUENCE</scope>
</reference>
<dbReference type="InterPro" id="IPR051341">
    <property type="entry name" value="Zyg-11_UBL_adapter"/>
</dbReference>
<dbReference type="InterPro" id="IPR055142">
    <property type="entry name" value="ZER1-like_C"/>
</dbReference>
<gene>
    <name evidence="3" type="ORF">OVA965_LOCUS36118</name>
    <name evidence="4" type="ORF">TMI583_LOCUS37115</name>
</gene>
<dbReference type="Pfam" id="PF22964">
    <property type="entry name" value="ZER1-like_2nd"/>
    <property type="match status" value="1"/>
</dbReference>
<organism evidence="3 5">
    <name type="scientific">Didymodactylos carnosus</name>
    <dbReference type="NCBI Taxonomy" id="1234261"/>
    <lineage>
        <taxon>Eukaryota</taxon>
        <taxon>Metazoa</taxon>
        <taxon>Spiralia</taxon>
        <taxon>Gnathifera</taxon>
        <taxon>Rotifera</taxon>
        <taxon>Eurotatoria</taxon>
        <taxon>Bdelloidea</taxon>
        <taxon>Philodinida</taxon>
        <taxon>Philodinidae</taxon>
        <taxon>Didymodactylos</taxon>
    </lineage>
</organism>
<dbReference type="InterPro" id="IPR016024">
    <property type="entry name" value="ARM-type_fold"/>
</dbReference>
<evidence type="ECO:0000313" key="4">
    <source>
        <dbReference type="EMBL" id="CAF4272554.1"/>
    </source>
</evidence>
<feature type="non-terminal residue" evidence="3">
    <location>
        <position position="1"/>
    </location>
</feature>
<dbReference type="Gene3D" id="1.25.10.10">
    <property type="entry name" value="Leucine-rich Repeat Variant"/>
    <property type="match status" value="1"/>
</dbReference>
<comment type="caution">
    <text evidence="3">The sequence shown here is derived from an EMBL/GenBank/DDBJ whole genome shotgun (WGS) entry which is preliminary data.</text>
</comment>
<proteinExistence type="predicted"/>
<sequence length="201" mass="23448">IVCEKFITCNGIQVYQRILEIFATDTITITKIVGLFSNIAEVEHLRIYLRTPLIIEQIEYFLLNSAIDIAYFSAGILSHLLLDEHDNRDDSVDNDHYKLISDEMRRIITLWRNPDTSMVTYRSFKPFLPLLKCQISAVQLWAVWAIYHVCSTDGARYRTIIPEEKVIETMFALLESHSNKDDLFFVQLINDTLHVLYQNCI</sequence>
<name>A0A8S2FJA5_9BILA</name>
<dbReference type="GO" id="GO:0031462">
    <property type="term" value="C:Cul2-RING ubiquitin ligase complex"/>
    <property type="evidence" value="ECO:0007669"/>
    <property type="project" value="TreeGrafter"/>
</dbReference>
<evidence type="ECO:0000259" key="2">
    <source>
        <dbReference type="Pfam" id="PF22964"/>
    </source>
</evidence>
<dbReference type="Proteomes" id="UP000677228">
    <property type="component" value="Unassembled WGS sequence"/>
</dbReference>
<keyword evidence="1" id="KW-0833">Ubl conjugation pathway</keyword>
<dbReference type="SUPFAM" id="SSF48371">
    <property type="entry name" value="ARM repeat"/>
    <property type="match status" value="1"/>
</dbReference>
<dbReference type="InterPro" id="IPR011989">
    <property type="entry name" value="ARM-like"/>
</dbReference>
<dbReference type="Proteomes" id="UP000682733">
    <property type="component" value="Unassembled WGS sequence"/>
</dbReference>
<evidence type="ECO:0000313" key="5">
    <source>
        <dbReference type="Proteomes" id="UP000677228"/>
    </source>
</evidence>
<evidence type="ECO:0000313" key="3">
    <source>
        <dbReference type="EMBL" id="CAF1482185.1"/>
    </source>
</evidence>
<dbReference type="EMBL" id="CAJNOK010032260">
    <property type="protein sequence ID" value="CAF1482185.1"/>
    <property type="molecule type" value="Genomic_DNA"/>
</dbReference>
<evidence type="ECO:0000256" key="1">
    <source>
        <dbReference type="ARBA" id="ARBA00022786"/>
    </source>
</evidence>
<dbReference type="EMBL" id="CAJOBA010054190">
    <property type="protein sequence ID" value="CAF4272554.1"/>
    <property type="molecule type" value="Genomic_DNA"/>
</dbReference>
<feature type="domain" description="Protein zer-1 homolog-like C-terminal" evidence="2">
    <location>
        <begin position="2"/>
        <end position="182"/>
    </location>
</feature>
<dbReference type="AlphaFoldDB" id="A0A8S2FJA5"/>